<gene>
    <name evidence="6" type="ordered locus">SCAB_1551</name>
</gene>
<evidence type="ECO:0000256" key="1">
    <source>
        <dbReference type="ARBA" id="ARBA00006432"/>
    </source>
</evidence>
<dbReference type="HOGENOM" id="CLU_000022_23_7_11"/>
<dbReference type="InterPro" id="IPR000873">
    <property type="entry name" value="AMP-dep_synth/lig_dom"/>
</dbReference>
<dbReference type="SUPFAM" id="SSF56801">
    <property type="entry name" value="Acetyl-CoA synthetase-like"/>
    <property type="match status" value="1"/>
</dbReference>
<accession>C9ZCZ4</accession>
<reference evidence="6 7" key="1">
    <citation type="journal article" date="2010" name="Mol. Plant Microbe Interact.">
        <title>Streptomyces scabies 87-22 contains a coronafacic acid-like biosynthetic cluster that contributes to plant-microbe interactions.</title>
        <authorList>
            <person name="Bignell D.R."/>
            <person name="Seipke R.F."/>
            <person name="Huguet-Tapia J.C."/>
            <person name="Chambers A.H."/>
            <person name="Parry R.J."/>
            <person name="Loria R."/>
        </authorList>
    </citation>
    <scope>NUCLEOTIDE SEQUENCE [LARGE SCALE GENOMIC DNA]</scope>
    <source>
        <strain evidence="6 7">87.22</strain>
    </source>
</reference>
<dbReference type="PROSITE" id="PS00455">
    <property type="entry name" value="AMP_BINDING"/>
    <property type="match status" value="1"/>
</dbReference>
<dbReference type="GeneID" id="24310132"/>
<dbReference type="PANTHER" id="PTHR22754">
    <property type="entry name" value="DISCO-INTERACTING PROTEIN 2 DIP2 -RELATED"/>
    <property type="match status" value="1"/>
</dbReference>
<keyword evidence="4" id="KW-0443">Lipid metabolism</keyword>
<dbReference type="GO" id="GO:0070566">
    <property type="term" value="F:adenylyltransferase activity"/>
    <property type="evidence" value="ECO:0007669"/>
    <property type="project" value="TreeGrafter"/>
</dbReference>
<dbReference type="STRING" id="680198.SCAB_1551"/>
<dbReference type="KEGG" id="scb:SCAB_1551"/>
<dbReference type="EMBL" id="FN554889">
    <property type="protein sequence ID" value="CBG67378.1"/>
    <property type="molecule type" value="Genomic_DNA"/>
</dbReference>
<dbReference type="InterPro" id="IPR042099">
    <property type="entry name" value="ANL_N_sf"/>
</dbReference>
<keyword evidence="7" id="KW-1185">Reference proteome</keyword>
<dbReference type="GO" id="GO:0071766">
    <property type="term" value="P:Actinobacterium-type cell wall biogenesis"/>
    <property type="evidence" value="ECO:0007669"/>
    <property type="project" value="UniProtKB-ARBA"/>
</dbReference>
<keyword evidence="3" id="KW-0276">Fatty acid metabolism</keyword>
<dbReference type="Gene3D" id="3.30.300.30">
    <property type="match status" value="1"/>
</dbReference>
<dbReference type="Gene3D" id="3.40.50.12780">
    <property type="entry name" value="N-terminal domain of ligase-like"/>
    <property type="match status" value="1"/>
</dbReference>
<evidence type="ECO:0000259" key="5">
    <source>
        <dbReference type="Pfam" id="PF00501"/>
    </source>
</evidence>
<dbReference type="RefSeq" id="WP_012998117.1">
    <property type="nucleotide sequence ID" value="NC_013929.1"/>
</dbReference>
<dbReference type="GO" id="GO:0016874">
    <property type="term" value="F:ligase activity"/>
    <property type="evidence" value="ECO:0007669"/>
    <property type="project" value="UniProtKB-KW"/>
</dbReference>
<dbReference type="InterPro" id="IPR040097">
    <property type="entry name" value="FAAL/FAAC"/>
</dbReference>
<keyword evidence="2" id="KW-0436">Ligase</keyword>
<protein>
    <submittedName>
        <fullName evidence="6">Putative adenylation protein</fullName>
    </submittedName>
</protein>
<dbReference type="Proteomes" id="UP000001444">
    <property type="component" value="Chromosome"/>
</dbReference>
<evidence type="ECO:0000256" key="4">
    <source>
        <dbReference type="ARBA" id="ARBA00023098"/>
    </source>
</evidence>
<dbReference type="PANTHER" id="PTHR22754:SF32">
    <property type="entry name" value="DISCO-INTERACTING PROTEIN 2"/>
    <property type="match status" value="1"/>
</dbReference>
<organism evidence="6 7">
    <name type="scientific">Streptomyces scabiei (strain 87.22)</name>
    <dbReference type="NCBI Taxonomy" id="680198"/>
    <lineage>
        <taxon>Bacteria</taxon>
        <taxon>Bacillati</taxon>
        <taxon>Actinomycetota</taxon>
        <taxon>Actinomycetes</taxon>
        <taxon>Kitasatosporales</taxon>
        <taxon>Streptomycetaceae</taxon>
        <taxon>Streptomyces</taxon>
    </lineage>
</organism>
<dbReference type="AlphaFoldDB" id="C9ZCZ4"/>
<evidence type="ECO:0000313" key="7">
    <source>
        <dbReference type="Proteomes" id="UP000001444"/>
    </source>
</evidence>
<dbReference type="GO" id="GO:0005886">
    <property type="term" value="C:plasma membrane"/>
    <property type="evidence" value="ECO:0007669"/>
    <property type="project" value="TreeGrafter"/>
</dbReference>
<comment type="similarity">
    <text evidence="1">Belongs to the ATP-dependent AMP-binding enzyme family.</text>
</comment>
<evidence type="ECO:0000256" key="3">
    <source>
        <dbReference type="ARBA" id="ARBA00022832"/>
    </source>
</evidence>
<dbReference type="eggNOG" id="COG0318">
    <property type="taxonomic scope" value="Bacteria"/>
</dbReference>
<sequence>MTVTDPFPSVWHALLAEAERGSDGSALTLIPEPGTEDTLRYDALVGNAARCAAALAERGVGHGDRVLLCLPTGVEFLTAFFGTQLLGAVPTAIAVPIRFGGAAGFAGQMKELVAYLRPAAVVTTEAVIEALPELAGATLLDGAALYARAIASDAPSHPIRRPDLDDTALIQCTSGSTGRPKGVMISHAALAANCRQLTDATGWTRADTTVSWAPLYHDMGLITGVLCPVYVGGGTVLMPPTRFLRAPGEWLRHISTYRGAVAAAPNFAYGYVTSRVRDEELDGVDLSCWRMAFCGAEPVQPATARRFVERFSRWGLPPRAFTPGYGMAEATLVITVKRPDAPFRYDSIDRETAVTGGRVVDVDPQSPTAVQVVDCGVPVADAEVRVVDDNGDPLGENRIGHVQFRSRSRTTGYFDLPEESAAATDATDWWRTGDIGYLRDGSLRITSRAKDLIIMRGANYFPSDFEQAAETVPGVRLGAVIAVGHRPEDADSEELHLIVETELDGAQHEALRQAVRAAVSSRTGVTPAAIHLVPKRSIPKTTSGKLQRAKARHLFVEGAPAAPIRGASGAAPR</sequence>
<dbReference type="FunFam" id="3.40.50.12780:FF:000013">
    <property type="entry name" value="Long-chain-fatty-acid--AMP ligase FadD32"/>
    <property type="match status" value="1"/>
</dbReference>
<evidence type="ECO:0000256" key="2">
    <source>
        <dbReference type="ARBA" id="ARBA00022598"/>
    </source>
</evidence>
<evidence type="ECO:0000313" key="6">
    <source>
        <dbReference type="EMBL" id="CBG67378.1"/>
    </source>
</evidence>
<dbReference type="InterPro" id="IPR045851">
    <property type="entry name" value="AMP-bd_C_sf"/>
</dbReference>
<dbReference type="Pfam" id="PF00501">
    <property type="entry name" value="AMP-binding"/>
    <property type="match status" value="1"/>
</dbReference>
<dbReference type="GO" id="GO:0006633">
    <property type="term" value="P:fatty acid biosynthetic process"/>
    <property type="evidence" value="ECO:0007669"/>
    <property type="project" value="TreeGrafter"/>
</dbReference>
<proteinExistence type="inferred from homology"/>
<dbReference type="CDD" id="cd05931">
    <property type="entry name" value="FAAL"/>
    <property type="match status" value="1"/>
</dbReference>
<dbReference type="InterPro" id="IPR020845">
    <property type="entry name" value="AMP-binding_CS"/>
</dbReference>
<feature type="domain" description="AMP-dependent synthetase/ligase" evidence="5">
    <location>
        <begin position="23"/>
        <end position="414"/>
    </location>
</feature>
<name>C9ZCZ4_STRSW</name>